<evidence type="ECO:0000313" key="2">
    <source>
        <dbReference type="Proteomes" id="UP001501536"/>
    </source>
</evidence>
<accession>A0ABP7D0N3</accession>
<proteinExistence type="predicted"/>
<sequence length="56" mass="6087">MILHHARPKNNDEGICQYAFCAAEVPDKVSIQLCHKHLRTAYAAAIIVGVGKLPSS</sequence>
<keyword evidence="2" id="KW-1185">Reference proteome</keyword>
<dbReference type="Proteomes" id="UP001501536">
    <property type="component" value="Unassembled WGS sequence"/>
</dbReference>
<reference evidence="2" key="1">
    <citation type="journal article" date="2019" name="Int. J. Syst. Evol. Microbiol.">
        <title>The Global Catalogue of Microorganisms (GCM) 10K type strain sequencing project: providing services to taxonomists for standard genome sequencing and annotation.</title>
        <authorList>
            <consortium name="The Broad Institute Genomics Platform"/>
            <consortium name="The Broad Institute Genome Sequencing Center for Infectious Disease"/>
            <person name="Wu L."/>
            <person name="Ma J."/>
        </authorList>
    </citation>
    <scope>NUCLEOTIDE SEQUENCE [LARGE SCALE GENOMIC DNA]</scope>
    <source>
        <strain evidence="2">JCM 16961</strain>
    </source>
</reference>
<evidence type="ECO:0000313" key="1">
    <source>
        <dbReference type="EMBL" id="GAA3699034.1"/>
    </source>
</evidence>
<organism evidence="1 2">
    <name type="scientific">Zhihengliuella alba</name>
    <dbReference type="NCBI Taxonomy" id="547018"/>
    <lineage>
        <taxon>Bacteria</taxon>
        <taxon>Bacillati</taxon>
        <taxon>Actinomycetota</taxon>
        <taxon>Actinomycetes</taxon>
        <taxon>Micrococcales</taxon>
        <taxon>Micrococcaceae</taxon>
        <taxon>Zhihengliuella</taxon>
    </lineage>
</organism>
<protein>
    <submittedName>
        <fullName evidence="1">Uncharacterized protein</fullName>
    </submittedName>
</protein>
<name>A0ABP7D0N3_9MICC</name>
<comment type="caution">
    <text evidence="1">The sequence shown here is derived from an EMBL/GenBank/DDBJ whole genome shotgun (WGS) entry which is preliminary data.</text>
</comment>
<dbReference type="EMBL" id="BAABCJ010000001">
    <property type="protein sequence ID" value="GAA3699034.1"/>
    <property type="molecule type" value="Genomic_DNA"/>
</dbReference>
<gene>
    <name evidence="1" type="ORF">GCM10022377_10050</name>
</gene>